<keyword evidence="7 11" id="KW-1133">Transmembrane helix</keyword>
<keyword evidence="10" id="KW-0012">Acyltransferase</keyword>
<dbReference type="InterPro" id="IPR007130">
    <property type="entry name" value="DAGAT"/>
</dbReference>
<evidence type="ECO:0000313" key="13">
    <source>
        <dbReference type="RefSeq" id="XP_002737231.1"/>
    </source>
</evidence>
<sequence>MTKILGIELAPLNIPLSRRLQTLGALKYVLSFLVLGFGCLFISIYVLLFTRYYWVILLYLLWMYYDWNTPKRGGRRRERYRRWVIFDYMRDYFPISLIKTADLDPKHNYLLGFHPHGIMSAGAFCNFGSEATGFSEKYPGITPYLITLVGQFWFPFHRDYIMQSGVCDCSKESLTYLLEESGTGNAVVLVVGGAIESLEAHEGSTTVHLTKRKGFIKLALKTGLVTSAVHIKQFGGMSFGKPIVVDKIKEPSKEDIDRLHASYMKALTDLFDTHKVNYANYKDKELEIL</sequence>
<protein>
    <submittedName>
        <fullName evidence="13">2-acylglycerol O-acyltransferase 2-A-like</fullName>
    </submittedName>
</protein>
<reference evidence="13" key="1">
    <citation type="submission" date="2025-08" db="UniProtKB">
        <authorList>
            <consortium name="RefSeq"/>
        </authorList>
    </citation>
    <scope>IDENTIFICATION</scope>
    <source>
        <tissue evidence="13">Testes</tissue>
    </source>
</reference>
<keyword evidence="6" id="KW-0256">Endoplasmic reticulum</keyword>
<evidence type="ECO:0000313" key="12">
    <source>
        <dbReference type="Proteomes" id="UP000694865"/>
    </source>
</evidence>
<evidence type="ECO:0000256" key="4">
    <source>
        <dbReference type="ARBA" id="ARBA00022679"/>
    </source>
</evidence>
<evidence type="ECO:0000256" key="6">
    <source>
        <dbReference type="ARBA" id="ARBA00022824"/>
    </source>
</evidence>
<evidence type="ECO:0000256" key="2">
    <source>
        <dbReference type="ARBA" id="ARBA00005420"/>
    </source>
</evidence>
<dbReference type="PANTHER" id="PTHR12317">
    <property type="entry name" value="DIACYLGLYCEROL O-ACYLTRANSFERASE"/>
    <property type="match status" value="1"/>
</dbReference>
<evidence type="ECO:0000256" key="3">
    <source>
        <dbReference type="ARBA" id="ARBA00022516"/>
    </source>
</evidence>
<keyword evidence="5 11" id="KW-0812">Transmembrane</keyword>
<comment type="subcellular location">
    <subcellularLocation>
        <location evidence="1">Endoplasmic reticulum membrane</location>
        <topology evidence="1">Multi-pass membrane protein</topology>
    </subcellularLocation>
</comment>
<name>A0ABM0GTU7_SACKO</name>
<feature type="transmembrane region" description="Helical" evidence="11">
    <location>
        <begin position="25"/>
        <end position="46"/>
    </location>
</feature>
<evidence type="ECO:0000256" key="11">
    <source>
        <dbReference type="SAM" id="Phobius"/>
    </source>
</evidence>
<keyword evidence="3" id="KW-0444">Lipid biosynthesis</keyword>
<evidence type="ECO:0000256" key="5">
    <source>
        <dbReference type="ARBA" id="ARBA00022692"/>
    </source>
</evidence>
<evidence type="ECO:0000256" key="10">
    <source>
        <dbReference type="ARBA" id="ARBA00023315"/>
    </source>
</evidence>
<dbReference type="CDD" id="cd07987">
    <property type="entry name" value="LPLAT_MGAT-like"/>
    <property type="match status" value="1"/>
</dbReference>
<gene>
    <name evidence="13" type="primary">LOC100376327</name>
</gene>
<dbReference type="Pfam" id="PF03982">
    <property type="entry name" value="DAGAT"/>
    <property type="match status" value="2"/>
</dbReference>
<evidence type="ECO:0000256" key="8">
    <source>
        <dbReference type="ARBA" id="ARBA00023098"/>
    </source>
</evidence>
<keyword evidence="12" id="KW-1185">Reference proteome</keyword>
<organism evidence="12 13">
    <name type="scientific">Saccoglossus kowalevskii</name>
    <name type="common">Acorn worm</name>
    <dbReference type="NCBI Taxonomy" id="10224"/>
    <lineage>
        <taxon>Eukaryota</taxon>
        <taxon>Metazoa</taxon>
        <taxon>Hemichordata</taxon>
        <taxon>Enteropneusta</taxon>
        <taxon>Harrimaniidae</taxon>
        <taxon>Saccoglossus</taxon>
    </lineage>
</organism>
<evidence type="ECO:0000256" key="1">
    <source>
        <dbReference type="ARBA" id="ARBA00004477"/>
    </source>
</evidence>
<keyword evidence="4" id="KW-0808">Transferase</keyword>
<dbReference type="GeneID" id="100376327"/>
<dbReference type="PANTHER" id="PTHR12317:SF79">
    <property type="entry name" value="ACYLTRANSFERASE"/>
    <property type="match status" value="1"/>
</dbReference>
<dbReference type="Proteomes" id="UP000694865">
    <property type="component" value="Unplaced"/>
</dbReference>
<accession>A0ABM0GTU7</accession>
<keyword evidence="8" id="KW-0443">Lipid metabolism</keyword>
<proteinExistence type="inferred from homology"/>
<evidence type="ECO:0000256" key="7">
    <source>
        <dbReference type="ARBA" id="ARBA00022989"/>
    </source>
</evidence>
<evidence type="ECO:0000256" key="9">
    <source>
        <dbReference type="ARBA" id="ARBA00023136"/>
    </source>
</evidence>
<keyword evidence="9 11" id="KW-0472">Membrane</keyword>
<dbReference type="RefSeq" id="XP_002737231.1">
    <property type="nucleotide sequence ID" value="XM_002737185.2"/>
</dbReference>
<comment type="similarity">
    <text evidence="2">Belongs to the diacylglycerol acyltransferase family.</text>
</comment>